<protein>
    <submittedName>
        <fullName evidence="1">Uncharacterized protein</fullName>
    </submittedName>
</protein>
<evidence type="ECO:0000313" key="1">
    <source>
        <dbReference type="EMBL" id="RGL96386.1"/>
    </source>
</evidence>
<organism evidence="1 2">
    <name type="scientific">Hungatella hathewayi</name>
    <dbReference type="NCBI Taxonomy" id="154046"/>
    <lineage>
        <taxon>Bacteria</taxon>
        <taxon>Bacillati</taxon>
        <taxon>Bacillota</taxon>
        <taxon>Clostridia</taxon>
        <taxon>Lachnospirales</taxon>
        <taxon>Lachnospiraceae</taxon>
        <taxon>Hungatella</taxon>
    </lineage>
</organism>
<dbReference type="Proteomes" id="UP000261257">
    <property type="component" value="Unassembled WGS sequence"/>
</dbReference>
<proteinExistence type="predicted"/>
<gene>
    <name evidence="1" type="ORF">DXC39_26820</name>
</gene>
<name>A0A3E4TVS9_9FIRM</name>
<sequence>MTQAEASAEEDFKDKLKRMVLEKTEDPVCAFLYIDGSREEDSYITCCIRRVPTYRDLLNRIWGR</sequence>
<accession>A0A3E4TVS9</accession>
<reference evidence="1 2" key="1">
    <citation type="submission" date="2018-08" db="EMBL/GenBank/DDBJ databases">
        <title>A genome reference for cultivated species of the human gut microbiota.</title>
        <authorList>
            <person name="Zou Y."/>
            <person name="Xue W."/>
            <person name="Luo G."/>
        </authorList>
    </citation>
    <scope>NUCLEOTIDE SEQUENCE [LARGE SCALE GENOMIC DNA]</scope>
    <source>
        <strain evidence="1 2">TF05-11AC</strain>
    </source>
</reference>
<comment type="caution">
    <text evidence="1">The sequence shown here is derived from an EMBL/GenBank/DDBJ whole genome shotgun (WGS) entry which is preliminary data.</text>
</comment>
<evidence type="ECO:0000313" key="2">
    <source>
        <dbReference type="Proteomes" id="UP000261257"/>
    </source>
</evidence>
<dbReference type="AlphaFoldDB" id="A0A3E4TVS9"/>
<dbReference type="EMBL" id="QSSQ01000041">
    <property type="protein sequence ID" value="RGL96386.1"/>
    <property type="molecule type" value="Genomic_DNA"/>
</dbReference>